<dbReference type="EMBL" id="CP026604">
    <property type="protein sequence ID" value="AWB68809.1"/>
    <property type="molecule type" value="Genomic_DNA"/>
</dbReference>
<dbReference type="NCBIfam" id="TIGR02532">
    <property type="entry name" value="IV_pilin_GFxxxE"/>
    <property type="match status" value="1"/>
</dbReference>
<dbReference type="OrthoDB" id="9788802at2"/>
<name>A0A2S0VX61_9ALTE</name>
<gene>
    <name evidence="1" type="ORF">C2869_21465</name>
</gene>
<dbReference type="Pfam" id="PF07963">
    <property type="entry name" value="N_methyl"/>
    <property type="match status" value="1"/>
</dbReference>
<proteinExistence type="predicted"/>
<evidence type="ECO:0000313" key="1">
    <source>
        <dbReference type="EMBL" id="AWB68809.1"/>
    </source>
</evidence>
<dbReference type="InterPro" id="IPR012902">
    <property type="entry name" value="N_methyl_site"/>
</dbReference>
<organism evidence="1 2">
    <name type="scientific">Saccharobesus litoralis</name>
    <dbReference type="NCBI Taxonomy" id="2172099"/>
    <lineage>
        <taxon>Bacteria</taxon>
        <taxon>Pseudomonadati</taxon>
        <taxon>Pseudomonadota</taxon>
        <taxon>Gammaproteobacteria</taxon>
        <taxon>Alteromonadales</taxon>
        <taxon>Alteromonadaceae</taxon>
        <taxon>Saccharobesus</taxon>
    </lineage>
</organism>
<dbReference type="Proteomes" id="UP000244441">
    <property type="component" value="Chromosome"/>
</dbReference>
<dbReference type="AlphaFoldDB" id="A0A2S0VX61"/>
<accession>A0A2S0VX61</accession>
<dbReference type="RefSeq" id="WP_108604862.1">
    <property type="nucleotide sequence ID" value="NZ_CP026604.1"/>
</dbReference>
<evidence type="ECO:0008006" key="3">
    <source>
        <dbReference type="Google" id="ProtNLM"/>
    </source>
</evidence>
<keyword evidence="2" id="KW-1185">Reference proteome</keyword>
<sequence length="273" mass="30281">MLAAKNKGFTLIELIAVILLLSITLLGATSFISWGTLAFVDGAERQRVMEESRFALERLTRELRDAVPNSVRISSDGLCIEFIPIQGSGSYYDLNAGSATNEIEVIADNDYAADYSENDDVIIAASTTASLYSVGNTVRENTLDYELETTTEEIITAVITLDNNVTYATVDEFAVDQANRYYMVNNQVSFCANLSLDRLTRYEYSTVYGSQQAESALSSGVVMAERLVNSSSERVFDFTDSEQTTVQIFLLFARDSGNEPLNYYHQVRVKNDA</sequence>
<evidence type="ECO:0000313" key="2">
    <source>
        <dbReference type="Proteomes" id="UP000244441"/>
    </source>
</evidence>
<dbReference type="KEGG" id="cate:C2869_21465"/>
<reference evidence="1 2" key="1">
    <citation type="submission" date="2018-01" db="EMBL/GenBank/DDBJ databases">
        <title>Genome sequence of a Cantenovulum-like bacteria.</title>
        <authorList>
            <person name="Tan W.R."/>
            <person name="Lau N.-S."/>
            <person name="Go F."/>
            <person name="Amirul A.-A.A."/>
        </authorList>
    </citation>
    <scope>NUCLEOTIDE SEQUENCE [LARGE SCALE GENOMIC DNA]</scope>
    <source>
        <strain evidence="1 2">CCB-QB4</strain>
    </source>
</reference>
<protein>
    <recommendedName>
        <fullName evidence="3">Prepilin-type N-terminal cleavage/methylation domain-containing protein</fullName>
    </recommendedName>
</protein>
<dbReference type="PROSITE" id="PS00409">
    <property type="entry name" value="PROKAR_NTER_METHYL"/>
    <property type="match status" value="1"/>
</dbReference>